<accession>A0ABP0S5B0</accession>
<keyword evidence="2" id="KW-1185">Reference proteome</keyword>
<name>A0ABP0S5B0_9DINO</name>
<protein>
    <submittedName>
        <fullName evidence="1">Actin cytoskeleton-regulatory complex protein PAN1</fullName>
    </submittedName>
</protein>
<evidence type="ECO:0000313" key="2">
    <source>
        <dbReference type="Proteomes" id="UP001642464"/>
    </source>
</evidence>
<proteinExistence type="predicted"/>
<dbReference type="EMBL" id="CAXAMM010042924">
    <property type="protein sequence ID" value="CAK9107548.1"/>
    <property type="molecule type" value="Genomic_DNA"/>
</dbReference>
<gene>
    <name evidence="1" type="ORF">SCF082_LOCUS50067</name>
</gene>
<feature type="non-terminal residue" evidence="1">
    <location>
        <position position="1"/>
    </location>
</feature>
<comment type="caution">
    <text evidence="1">The sequence shown here is derived from an EMBL/GenBank/DDBJ whole genome shotgun (WGS) entry which is preliminary data.</text>
</comment>
<dbReference type="Proteomes" id="UP001642464">
    <property type="component" value="Unassembled WGS sequence"/>
</dbReference>
<evidence type="ECO:0000313" key="1">
    <source>
        <dbReference type="EMBL" id="CAK9107548.1"/>
    </source>
</evidence>
<reference evidence="1 2" key="1">
    <citation type="submission" date="2024-02" db="EMBL/GenBank/DDBJ databases">
        <authorList>
            <person name="Chen Y."/>
            <person name="Shah S."/>
            <person name="Dougan E. K."/>
            <person name="Thang M."/>
            <person name="Chan C."/>
        </authorList>
    </citation>
    <scope>NUCLEOTIDE SEQUENCE [LARGE SCALE GENOMIC DNA]</scope>
</reference>
<sequence>SSLNGVLSATCVCGDDSLLMAKGNAASPIDNEGCDVGDTCNSRGSSMVNGQKFCCPSGCPDDCSLSVSQSKVISASCQCPVDAVKGWTATEKCAAFAGLVLLLGAGAYAFHKQQSPELSKKLLQ</sequence>
<organism evidence="1 2">
    <name type="scientific">Durusdinium trenchii</name>
    <dbReference type="NCBI Taxonomy" id="1381693"/>
    <lineage>
        <taxon>Eukaryota</taxon>
        <taxon>Sar</taxon>
        <taxon>Alveolata</taxon>
        <taxon>Dinophyceae</taxon>
        <taxon>Suessiales</taxon>
        <taxon>Symbiodiniaceae</taxon>
        <taxon>Durusdinium</taxon>
    </lineage>
</organism>